<comment type="caution">
    <text evidence="1">The sequence shown here is derived from an EMBL/GenBank/DDBJ whole genome shotgun (WGS) entry which is preliminary data.</text>
</comment>
<name>X1SQY1_9ZZZZ</name>
<gene>
    <name evidence="1" type="ORF">S12H4_36956</name>
</gene>
<sequence>MGIPIKITDVIIPESARTGDAFGIEVRVRNNFWNRLWIAVAGRVYHYGGGYTGFTLSPDYVSVDGGATQLFTSSCVMGSGPISFEFWAYYWDGFKWVLDDASDILVVH</sequence>
<feature type="non-terminal residue" evidence="1">
    <location>
        <position position="108"/>
    </location>
</feature>
<evidence type="ECO:0000313" key="1">
    <source>
        <dbReference type="EMBL" id="GAI95348.1"/>
    </source>
</evidence>
<protein>
    <submittedName>
        <fullName evidence="1">Uncharacterized protein</fullName>
    </submittedName>
</protein>
<reference evidence="1" key="1">
    <citation type="journal article" date="2014" name="Front. Microbiol.">
        <title>High frequency of phylogenetically diverse reductive dehalogenase-homologous genes in deep subseafloor sedimentary metagenomes.</title>
        <authorList>
            <person name="Kawai M."/>
            <person name="Futagami T."/>
            <person name="Toyoda A."/>
            <person name="Takaki Y."/>
            <person name="Nishi S."/>
            <person name="Hori S."/>
            <person name="Arai W."/>
            <person name="Tsubouchi T."/>
            <person name="Morono Y."/>
            <person name="Uchiyama I."/>
            <person name="Ito T."/>
            <person name="Fujiyama A."/>
            <person name="Inagaki F."/>
            <person name="Takami H."/>
        </authorList>
    </citation>
    <scope>NUCLEOTIDE SEQUENCE</scope>
    <source>
        <strain evidence="1">Expedition CK06-06</strain>
    </source>
</reference>
<accession>X1SQY1</accession>
<proteinExistence type="predicted"/>
<dbReference type="EMBL" id="BARW01022078">
    <property type="protein sequence ID" value="GAI95348.1"/>
    <property type="molecule type" value="Genomic_DNA"/>
</dbReference>
<organism evidence="1">
    <name type="scientific">marine sediment metagenome</name>
    <dbReference type="NCBI Taxonomy" id="412755"/>
    <lineage>
        <taxon>unclassified sequences</taxon>
        <taxon>metagenomes</taxon>
        <taxon>ecological metagenomes</taxon>
    </lineage>
</organism>
<dbReference type="AlphaFoldDB" id="X1SQY1"/>